<evidence type="ECO:0000313" key="1">
    <source>
        <dbReference type="EMBL" id="KAJ4728308.1"/>
    </source>
</evidence>
<name>A0ACC1YYM7_MELAZ</name>
<gene>
    <name evidence="1" type="ORF">OWV82_001263</name>
</gene>
<dbReference type="Proteomes" id="UP001164539">
    <property type="component" value="Chromosome 1"/>
</dbReference>
<dbReference type="EMBL" id="CM051394">
    <property type="protein sequence ID" value="KAJ4728308.1"/>
    <property type="molecule type" value="Genomic_DNA"/>
</dbReference>
<proteinExistence type="predicted"/>
<sequence length="131" mass="14566">MDFSEMLISNQRHKSSVAQTCNLLSQYLEENGRFADISGLGMTVKPEANKEDDLKNKEPISNNGRPKLSKKSSKAIPRSFPLDERQNQHFSLSFSSATLAAPSGFCCSIINLGDHNSSILKQVYFPHSTFI</sequence>
<accession>A0ACC1YYM7</accession>
<keyword evidence="2" id="KW-1185">Reference proteome</keyword>
<protein>
    <submittedName>
        <fullName evidence="1">Protein TIFY 10A-like</fullName>
    </submittedName>
</protein>
<evidence type="ECO:0000313" key="2">
    <source>
        <dbReference type="Proteomes" id="UP001164539"/>
    </source>
</evidence>
<comment type="caution">
    <text evidence="1">The sequence shown here is derived from an EMBL/GenBank/DDBJ whole genome shotgun (WGS) entry which is preliminary data.</text>
</comment>
<reference evidence="1 2" key="1">
    <citation type="journal article" date="2023" name="Science">
        <title>Complex scaffold remodeling in plant triterpene biosynthesis.</title>
        <authorList>
            <person name="De La Pena R."/>
            <person name="Hodgson H."/>
            <person name="Liu J.C."/>
            <person name="Stephenson M.J."/>
            <person name="Martin A.C."/>
            <person name="Owen C."/>
            <person name="Harkess A."/>
            <person name="Leebens-Mack J."/>
            <person name="Jimenez L.E."/>
            <person name="Osbourn A."/>
            <person name="Sattely E.S."/>
        </authorList>
    </citation>
    <scope>NUCLEOTIDE SEQUENCE [LARGE SCALE GENOMIC DNA]</scope>
    <source>
        <strain evidence="2">cv. JPN11</strain>
        <tissue evidence="1">Leaf</tissue>
    </source>
</reference>
<organism evidence="1 2">
    <name type="scientific">Melia azedarach</name>
    <name type="common">Chinaberry tree</name>
    <dbReference type="NCBI Taxonomy" id="155640"/>
    <lineage>
        <taxon>Eukaryota</taxon>
        <taxon>Viridiplantae</taxon>
        <taxon>Streptophyta</taxon>
        <taxon>Embryophyta</taxon>
        <taxon>Tracheophyta</taxon>
        <taxon>Spermatophyta</taxon>
        <taxon>Magnoliopsida</taxon>
        <taxon>eudicotyledons</taxon>
        <taxon>Gunneridae</taxon>
        <taxon>Pentapetalae</taxon>
        <taxon>rosids</taxon>
        <taxon>malvids</taxon>
        <taxon>Sapindales</taxon>
        <taxon>Meliaceae</taxon>
        <taxon>Melia</taxon>
    </lineage>
</organism>